<protein>
    <submittedName>
        <fullName evidence="1">Uncharacterized protein</fullName>
    </submittedName>
</protein>
<proteinExistence type="predicted"/>
<reference evidence="1 2" key="1">
    <citation type="submission" date="2015-05" db="EMBL/GenBank/DDBJ databases">
        <title>Genome sequence of Mycobacterium heraklionense Davo strain.</title>
        <authorList>
            <person name="Greninger A.L."/>
            <person name="Cunningham G."/>
            <person name="Miller S."/>
        </authorList>
    </citation>
    <scope>NUCLEOTIDE SEQUENCE [LARGE SCALE GENOMIC DNA]</scope>
    <source>
        <strain evidence="1 2">Davo</strain>
    </source>
</reference>
<dbReference type="Proteomes" id="UP000036464">
    <property type="component" value="Unassembled WGS sequence"/>
</dbReference>
<sequence>MVMGINEVGPQRFLVEWYGPRAPACPINETAGRLNDGAASIAAHGETMRVLMVLAVPADDYTFGIFIAESAGAVAQVCVEAGAPAERISAAIGWPGTLDC</sequence>
<name>A0ABR5FDX8_9MYCO</name>
<organism evidence="1 2">
    <name type="scientific">Mycolicibacter heraklionensis</name>
    <dbReference type="NCBI Taxonomy" id="512402"/>
    <lineage>
        <taxon>Bacteria</taxon>
        <taxon>Bacillati</taxon>
        <taxon>Actinomycetota</taxon>
        <taxon>Actinomycetes</taxon>
        <taxon>Mycobacteriales</taxon>
        <taxon>Mycobacteriaceae</taxon>
        <taxon>Mycolicibacter</taxon>
    </lineage>
</organism>
<accession>A0ABR5FDX8</accession>
<evidence type="ECO:0000313" key="1">
    <source>
        <dbReference type="EMBL" id="KLO28064.1"/>
    </source>
</evidence>
<keyword evidence="2" id="KW-1185">Reference proteome</keyword>
<comment type="caution">
    <text evidence="1">The sequence shown here is derived from an EMBL/GenBank/DDBJ whole genome shotgun (WGS) entry which is preliminary data.</text>
</comment>
<evidence type="ECO:0000313" key="2">
    <source>
        <dbReference type="Proteomes" id="UP000036464"/>
    </source>
</evidence>
<dbReference type="EMBL" id="LDPO01000011">
    <property type="protein sequence ID" value="KLO28064.1"/>
    <property type="molecule type" value="Genomic_DNA"/>
</dbReference>
<gene>
    <name evidence="1" type="ORF">ABW16_14060</name>
</gene>